<reference evidence="1 2" key="1">
    <citation type="journal article" date="2023" name="bioRxiv">
        <title>High-quality genome assemblies of four members of thePodospora anserinaspecies complex.</title>
        <authorList>
            <person name="Ament-Velasquez S.L."/>
            <person name="Vogan A.A."/>
            <person name="Wallerman O."/>
            <person name="Hartmann F."/>
            <person name="Gautier V."/>
            <person name="Silar P."/>
            <person name="Giraud T."/>
            <person name="Johannesson H."/>
        </authorList>
    </citation>
    <scope>NUCLEOTIDE SEQUENCE [LARGE SCALE GENOMIC DNA]</scope>
    <source>
        <strain evidence="1 2">CBS 415.72m</strain>
    </source>
</reference>
<dbReference type="GeneID" id="87903246"/>
<name>A0ABR0GED1_9PEZI</name>
<gene>
    <name evidence="1" type="ORF">QC762_0061130</name>
</gene>
<protein>
    <submittedName>
        <fullName evidence="1">Uncharacterized protein</fullName>
    </submittedName>
</protein>
<dbReference type="Proteomes" id="UP001323405">
    <property type="component" value="Unassembled WGS sequence"/>
</dbReference>
<dbReference type="RefSeq" id="XP_062742986.1">
    <property type="nucleotide sequence ID" value="XM_062883603.1"/>
</dbReference>
<organism evidence="1 2">
    <name type="scientific">Podospora pseudocomata</name>
    <dbReference type="NCBI Taxonomy" id="2093779"/>
    <lineage>
        <taxon>Eukaryota</taxon>
        <taxon>Fungi</taxon>
        <taxon>Dikarya</taxon>
        <taxon>Ascomycota</taxon>
        <taxon>Pezizomycotina</taxon>
        <taxon>Sordariomycetes</taxon>
        <taxon>Sordariomycetidae</taxon>
        <taxon>Sordariales</taxon>
        <taxon>Podosporaceae</taxon>
        <taxon>Podospora</taxon>
    </lineage>
</organism>
<dbReference type="EMBL" id="JAFFHA010000006">
    <property type="protein sequence ID" value="KAK4654011.1"/>
    <property type="molecule type" value="Genomic_DNA"/>
</dbReference>
<evidence type="ECO:0000313" key="2">
    <source>
        <dbReference type="Proteomes" id="UP001323405"/>
    </source>
</evidence>
<evidence type="ECO:0000313" key="1">
    <source>
        <dbReference type="EMBL" id="KAK4654011.1"/>
    </source>
</evidence>
<sequence>MVSDSEFDREFKKTTTGAIMQRIKMWVGNSSAVAARMVTYTAAGCGEDTHGEFLSFQKVVPMAPITYTGEGEAISAGLWKETMEEFKFANVDNTVNNLG</sequence>
<comment type="caution">
    <text evidence="1">The sequence shown here is derived from an EMBL/GenBank/DDBJ whole genome shotgun (WGS) entry which is preliminary data.</text>
</comment>
<proteinExistence type="predicted"/>
<accession>A0ABR0GED1</accession>
<keyword evidence="2" id="KW-1185">Reference proteome</keyword>